<organism evidence="2 3">
    <name type="scientific">Bombardia bombarda</name>
    <dbReference type="NCBI Taxonomy" id="252184"/>
    <lineage>
        <taxon>Eukaryota</taxon>
        <taxon>Fungi</taxon>
        <taxon>Dikarya</taxon>
        <taxon>Ascomycota</taxon>
        <taxon>Pezizomycotina</taxon>
        <taxon>Sordariomycetes</taxon>
        <taxon>Sordariomycetidae</taxon>
        <taxon>Sordariales</taxon>
        <taxon>Lasiosphaeriaceae</taxon>
        <taxon>Bombardia</taxon>
    </lineage>
</organism>
<evidence type="ECO:0000313" key="2">
    <source>
        <dbReference type="EMBL" id="KAK0629212.1"/>
    </source>
</evidence>
<keyword evidence="3" id="KW-1185">Reference proteome</keyword>
<proteinExistence type="predicted"/>
<keyword evidence="1" id="KW-0812">Transmembrane</keyword>
<reference evidence="2" key="1">
    <citation type="submission" date="2023-06" db="EMBL/GenBank/DDBJ databases">
        <title>Genome-scale phylogeny and comparative genomics of the fungal order Sordariales.</title>
        <authorList>
            <consortium name="Lawrence Berkeley National Laboratory"/>
            <person name="Hensen N."/>
            <person name="Bonometti L."/>
            <person name="Westerberg I."/>
            <person name="Brannstrom I.O."/>
            <person name="Guillou S."/>
            <person name="Cros-Aarteil S."/>
            <person name="Calhoun S."/>
            <person name="Haridas S."/>
            <person name="Kuo A."/>
            <person name="Mondo S."/>
            <person name="Pangilinan J."/>
            <person name="Riley R."/>
            <person name="LaButti K."/>
            <person name="Andreopoulos B."/>
            <person name="Lipzen A."/>
            <person name="Chen C."/>
            <person name="Yanf M."/>
            <person name="Daum C."/>
            <person name="Ng V."/>
            <person name="Clum A."/>
            <person name="Steindorff A."/>
            <person name="Ohm R."/>
            <person name="Martin F."/>
            <person name="Silar P."/>
            <person name="Natvig D."/>
            <person name="Lalanne C."/>
            <person name="Gautier V."/>
            <person name="Ament-velasquez S.L."/>
            <person name="Kruys A."/>
            <person name="Hutchinson M.I."/>
            <person name="Powell A.J."/>
            <person name="Barry K."/>
            <person name="Miller A.N."/>
            <person name="Grigoriev I.V."/>
            <person name="Debuchy R."/>
            <person name="Gladieux P."/>
            <person name="Thoren M.H."/>
            <person name="Johannesson H."/>
        </authorList>
    </citation>
    <scope>NUCLEOTIDE SEQUENCE</scope>
    <source>
        <strain evidence="2">SMH3391-2</strain>
    </source>
</reference>
<protein>
    <submittedName>
        <fullName evidence="2">Uncharacterized protein</fullName>
    </submittedName>
</protein>
<dbReference type="EMBL" id="JAULSR010000002">
    <property type="protein sequence ID" value="KAK0629212.1"/>
    <property type="molecule type" value="Genomic_DNA"/>
</dbReference>
<feature type="transmembrane region" description="Helical" evidence="1">
    <location>
        <begin position="20"/>
        <end position="47"/>
    </location>
</feature>
<name>A0AA40C8L2_9PEZI</name>
<evidence type="ECO:0000256" key="1">
    <source>
        <dbReference type="SAM" id="Phobius"/>
    </source>
</evidence>
<gene>
    <name evidence="2" type="ORF">B0T17DRAFT_180871</name>
</gene>
<keyword evidence="1" id="KW-1133">Transmembrane helix</keyword>
<dbReference type="AlphaFoldDB" id="A0AA40C8L2"/>
<keyword evidence="1" id="KW-0472">Membrane</keyword>
<sequence length="152" mass="17179">MASMAFSAHVFGTLIRERKWALFLTIFLFPLLRVWLVLLVGHCWSLSSLPSLPRRRKRLFFLPAVCRLPSAGCCHRSDRPTLSTEILIPNCSVKSPILPSNNRLRGIRGSQQPRMHMLLDQDDPCARMTSGRNVHSLSCARAKTLRTSKLLG</sequence>
<comment type="caution">
    <text evidence="2">The sequence shown here is derived from an EMBL/GenBank/DDBJ whole genome shotgun (WGS) entry which is preliminary data.</text>
</comment>
<evidence type="ECO:0000313" key="3">
    <source>
        <dbReference type="Proteomes" id="UP001174934"/>
    </source>
</evidence>
<accession>A0AA40C8L2</accession>
<dbReference type="Proteomes" id="UP001174934">
    <property type="component" value="Unassembled WGS sequence"/>
</dbReference>